<keyword evidence="3" id="KW-1185">Reference proteome</keyword>
<dbReference type="GeneTree" id="ENSGT00940000153120"/>
<dbReference type="PANTHER" id="PTHR23267">
    <property type="entry name" value="IMMUNOGLOBULIN LIGHT CHAIN"/>
    <property type="match status" value="1"/>
</dbReference>
<dbReference type="Ensembl" id="ENSFALT00000008197.2">
    <property type="protein sequence ID" value="ENSFALP00000008164.2"/>
    <property type="gene ID" value="ENSFALG00000028778.1"/>
</dbReference>
<reference evidence="2" key="3">
    <citation type="submission" date="2025-09" db="UniProtKB">
        <authorList>
            <consortium name="Ensembl"/>
        </authorList>
    </citation>
    <scope>IDENTIFICATION</scope>
</reference>
<dbReference type="SUPFAM" id="SSF48726">
    <property type="entry name" value="Immunoglobulin"/>
    <property type="match status" value="1"/>
</dbReference>
<dbReference type="InterPro" id="IPR013106">
    <property type="entry name" value="Ig_V-set"/>
</dbReference>
<reference evidence="2 3" key="1">
    <citation type="journal article" date="2012" name="Nature">
        <title>The genomic landscape of species divergence in Ficedula flycatchers.</title>
        <authorList>
            <person name="Ellegren H."/>
            <person name="Smeds L."/>
            <person name="Burri R."/>
            <person name="Olason P.I."/>
            <person name="Backstrom N."/>
            <person name="Kawakami T."/>
            <person name="Kunstner A."/>
            <person name="Makinen H."/>
            <person name="Nadachowska-Brzyska K."/>
            <person name="Qvarnstrom A."/>
            <person name="Uebbing S."/>
            <person name="Wolf J.B."/>
        </authorList>
    </citation>
    <scope>NUCLEOTIDE SEQUENCE [LARGE SCALE GENOMIC DNA]</scope>
</reference>
<evidence type="ECO:0000259" key="1">
    <source>
        <dbReference type="PROSITE" id="PS50835"/>
    </source>
</evidence>
<dbReference type="AlphaFoldDB" id="U3JZG0"/>
<dbReference type="SMART" id="SM00406">
    <property type="entry name" value="IGv"/>
    <property type="match status" value="1"/>
</dbReference>
<evidence type="ECO:0000313" key="2">
    <source>
        <dbReference type="Ensembl" id="ENSFALP00000008164.2"/>
    </source>
</evidence>
<evidence type="ECO:0000313" key="3">
    <source>
        <dbReference type="Proteomes" id="UP000016665"/>
    </source>
</evidence>
<protein>
    <recommendedName>
        <fullName evidence="1">Ig-like domain-containing protein</fullName>
    </recommendedName>
</protein>
<dbReference type="PROSITE" id="PS50835">
    <property type="entry name" value="IG_LIKE"/>
    <property type="match status" value="1"/>
</dbReference>
<dbReference type="InterPro" id="IPR007110">
    <property type="entry name" value="Ig-like_dom"/>
</dbReference>
<reference evidence="2" key="2">
    <citation type="submission" date="2025-08" db="UniProtKB">
        <authorList>
            <consortium name="Ensembl"/>
        </authorList>
    </citation>
    <scope>IDENTIFICATION</scope>
</reference>
<feature type="domain" description="Ig-like" evidence="1">
    <location>
        <begin position="1"/>
        <end position="84"/>
    </location>
</feature>
<dbReference type="Proteomes" id="UP000016665">
    <property type="component" value="Chromosome 15"/>
</dbReference>
<organism evidence="2 3">
    <name type="scientific">Ficedula albicollis</name>
    <name type="common">Collared flycatcher</name>
    <name type="synonym">Muscicapa albicollis</name>
    <dbReference type="NCBI Taxonomy" id="59894"/>
    <lineage>
        <taxon>Eukaryota</taxon>
        <taxon>Metazoa</taxon>
        <taxon>Chordata</taxon>
        <taxon>Craniata</taxon>
        <taxon>Vertebrata</taxon>
        <taxon>Euteleostomi</taxon>
        <taxon>Archelosauria</taxon>
        <taxon>Archosauria</taxon>
        <taxon>Dinosauria</taxon>
        <taxon>Saurischia</taxon>
        <taxon>Theropoda</taxon>
        <taxon>Coelurosauria</taxon>
        <taxon>Aves</taxon>
        <taxon>Neognathae</taxon>
        <taxon>Neoaves</taxon>
        <taxon>Telluraves</taxon>
        <taxon>Australaves</taxon>
        <taxon>Passeriformes</taxon>
        <taxon>Muscicapidae</taxon>
        <taxon>Ficedula</taxon>
    </lineage>
</organism>
<dbReference type="InterPro" id="IPR050150">
    <property type="entry name" value="IgV_Light_Chain"/>
</dbReference>
<accession>U3JZG0</accession>
<dbReference type="Pfam" id="PF07686">
    <property type="entry name" value="V-set"/>
    <property type="match status" value="1"/>
</dbReference>
<proteinExistence type="predicted"/>
<name>U3JZG0_FICAL</name>
<dbReference type="InterPro" id="IPR036179">
    <property type="entry name" value="Ig-like_dom_sf"/>
</dbReference>
<sequence>MTGDPRVFMILGILFQCQQPSSLSGYGYGWFQQKVPGSAPVTVIYSDSNRPSGIPSRFSGSTSSGTNTLTITGVQAEDKAVYFCGGWDSSGGRIEVPWRMVVDHGCWGMTDV</sequence>
<dbReference type="Gene3D" id="2.60.40.10">
    <property type="entry name" value="Immunoglobulins"/>
    <property type="match status" value="1"/>
</dbReference>
<dbReference type="InterPro" id="IPR013783">
    <property type="entry name" value="Ig-like_fold"/>
</dbReference>